<dbReference type="EMBL" id="JBHSKN010000007">
    <property type="protein sequence ID" value="MFC5239591.1"/>
    <property type="molecule type" value="Genomic_DNA"/>
</dbReference>
<dbReference type="Proteomes" id="UP001596035">
    <property type="component" value="Unassembled WGS sequence"/>
</dbReference>
<feature type="region of interest" description="Disordered" evidence="1">
    <location>
        <begin position="143"/>
        <end position="196"/>
    </location>
</feature>
<feature type="compositionally biased region" description="Basic residues" evidence="1">
    <location>
        <begin position="176"/>
        <end position="196"/>
    </location>
</feature>
<gene>
    <name evidence="2" type="ORF">ACFPWV_06665</name>
</gene>
<comment type="caution">
    <text evidence="2">The sequence shown here is derived from an EMBL/GenBank/DDBJ whole genome shotgun (WGS) entry which is preliminary data.</text>
</comment>
<evidence type="ECO:0000313" key="2">
    <source>
        <dbReference type="EMBL" id="MFC5239591.1"/>
    </source>
</evidence>
<protein>
    <recommendedName>
        <fullName evidence="4">DUF222 domain-containing protein</fullName>
    </recommendedName>
</protein>
<keyword evidence="3" id="KW-1185">Reference proteome</keyword>
<organism evidence="2 3">
    <name type="scientific">Streptomyces atrovirens</name>
    <dbReference type="NCBI Taxonomy" id="285556"/>
    <lineage>
        <taxon>Bacteria</taxon>
        <taxon>Bacillati</taxon>
        <taxon>Actinomycetota</taxon>
        <taxon>Actinomycetes</taxon>
        <taxon>Kitasatosporales</taxon>
        <taxon>Streptomycetaceae</taxon>
        <taxon>Streptomyces</taxon>
    </lineage>
</organism>
<dbReference type="RefSeq" id="WP_344566440.1">
    <property type="nucleotide sequence ID" value="NZ_BAAATG010000050.1"/>
</dbReference>
<evidence type="ECO:0000313" key="3">
    <source>
        <dbReference type="Proteomes" id="UP001596035"/>
    </source>
</evidence>
<feature type="compositionally biased region" description="Low complexity" evidence="1">
    <location>
        <begin position="143"/>
        <end position="154"/>
    </location>
</feature>
<name>A0ABW0DLJ5_9ACTN</name>
<sequence length="196" mass="20909">MTTAYSETPTERVPGRAWTVRITGHSDRTASVSCSTPACRMPARSKDLAMLRAFAARHAAAHAKAATLRPHAWCHCGSQRCAAHPEAKTHCAGAVLLILRHDPTVGRVWSVEEVCETCAPLLANATVLARAAQPRCRSAQPATAARPADAVPAAQLSVPGGFSSPATGPTEDRTAPARRSRRAPQHTRRRRSGQSR</sequence>
<evidence type="ECO:0000256" key="1">
    <source>
        <dbReference type="SAM" id="MobiDB-lite"/>
    </source>
</evidence>
<accession>A0ABW0DLJ5</accession>
<proteinExistence type="predicted"/>
<reference evidence="3" key="1">
    <citation type="journal article" date="2019" name="Int. J. Syst. Evol. Microbiol.">
        <title>The Global Catalogue of Microorganisms (GCM) 10K type strain sequencing project: providing services to taxonomists for standard genome sequencing and annotation.</title>
        <authorList>
            <consortium name="The Broad Institute Genomics Platform"/>
            <consortium name="The Broad Institute Genome Sequencing Center for Infectious Disease"/>
            <person name="Wu L."/>
            <person name="Ma J."/>
        </authorList>
    </citation>
    <scope>NUCLEOTIDE SEQUENCE [LARGE SCALE GENOMIC DNA]</scope>
    <source>
        <strain evidence="3">CGMCC 4.7131</strain>
    </source>
</reference>
<evidence type="ECO:0008006" key="4">
    <source>
        <dbReference type="Google" id="ProtNLM"/>
    </source>
</evidence>